<dbReference type="Proteomes" id="UP000815325">
    <property type="component" value="Unassembled WGS sequence"/>
</dbReference>
<organism evidence="9 10">
    <name type="scientific">Dunaliella salina</name>
    <name type="common">Green alga</name>
    <name type="synonym">Protococcus salinus</name>
    <dbReference type="NCBI Taxonomy" id="3046"/>
    <lineage>
        <taxon>Eukaryota</taxon>
        <taxon>Viridiplantae</taxon>
        <taxon>Chlorophyta</taxon>
        <taxon>core chlorophytes</taxon>
        <taxon>Chlorophyceae</taxon>
        <taxon>CS clade</taxon>
        <taxon>Chlamydomonadales</taxon>
        <taxon>Dunaliellaceae</taxon>
        <taxon>Dunaliella</taxon>
    </lineage>
</organism>
<feature type="compositionally biased region" description="Gly residues" evidence="8">
    <location>
        <begin position="557"/>
        <end position="567"/>
    </location>
</feature>
<feature type="coiled-coil region" evidence="7">
    <location>
        <begin position="75"/>
        <end position="123"/>
    </location>
</feature>
<feature type="region of interest" description="Disordered" evidence="8">
    <location>
        <begin position="441"/>
        <end position="471"/>
    </location>
</feature>
<keyword evidence="6" id="KW-0131">Cell cycle</keyword>
<keyword evidence="7" id="KW-0175">Coiled coil</keyword>
<sequence length="723" mass="75382">MEAKAPDPRPALKQLPAETPGGPEKRQRTVPAHTPLPHAAPSTPAQTALPSTPAPGSQQANGELLDYLRGRGGRIKELEDELARSKMAHAQLRAEASASQQAMRRMEVDLRAVQARAAAAEMRNAASSPQDTYTQQVENLLDAELAKSLDLEQQLGALRQRLAAAEERAAGAEGSVRTLKAEADRAARASALQLANLQRQCDLIRAEAAEAVSKAERSAAQAEQQAAAEAESHRHTSARVAEAEAGVAAQARAAASLRQQLSEHLAKQASAHPPSTAALHQRVRDLEHQLQQLRGGIRGGADVGKPGVTSADSPSAAAGPGHSEAEQLVLPMVSSLREELARAQNELAQWQQLRQALPGVRGPEAAMAALEAQVAEATESRTTLRLREEEGEALRARADATQAEVTTLSEKVAGMSTKLQTALADVAITQRKLAVITQERNSLHRALREPPPNSDGGPQSIGRARPKGLQGYRARGDEQGVLRAENAALKASVTSLSRQVENLAARSKVPAPATPAAPEAAGAAGAAAGAADAPSGAGIGAGDASGGGDVASRSGSAVGGGGSGVEGGTASHSGQSGAVGVSGGGLAAVAAKDAEIAVLRHKVGEADKAMVRLREVFKERAAAFREAVHLLFGYRVDMTSEATAARNAGSAPTTLSLRPQHFHEPDALLVFRLTRERGMELVPTSWTTGKLAREVDTFINKFKSIPAFTANLTMEGFQKATQC</sequence>
<evidence type="ECO:0000256" key="5">
    <source>
        <dbReference type="ARBA" id="ARBA00023242"/>
    </source>
</evidence>
<feature type="region of interest" description="Disordered" evidence="8">
    <location>
        <begin position="259"/>
        <end position="278"/>
    </location>
</feature>
<name>A0ABQ7G277_DUNSA</name>
<dbReference type="PANTHER" id="PTHR23168">
    <property type="entry name" value="MITOTIC SPINDLE ASSEMBLY CHECKPOINT PROTEIN MAD1 MITOTIC ARREST DEFICIENT-LIKE PROTEIN 1"/>
    <property type="match status" value="1"/>
</dbReference>
<evidence type="ECO:0000256" key="7">
    <source>
        <dbReference type="SAM" id="Coils"/>
    </source>
</evidence>
<feature type="compositionally biased region" description="Polar residues" evidence="8">
    <location>
        <begin position="43"/>
        <end position="61"/>
    </location>
</feature>
<dbReference type="PANTHER" id="PTHR23168:SF0">
    <property type="entry name" value="MITOTIC SPINDLE ASSEMBLY CHECKPOINT PROTEIN MAD1"/>
    <property type="match status" value="1"/>
</dbReference>
<evidence type="ECO:0000256" key="1">
    <source>
        <dbReference type="ARBA" id="ARBA00004123"/>
    </source>
</evidence>
<keyword evidence="3" id="KW-0132">Cell division</keyword>
<feature type="compositionally biased region" description="Low complexity" evidence="8">
    <location>
        <begin position="219"/>
        <end position="229"/>
    </location>
</feature>
<reference evidence="9" key="1">
    <citation type="submission" date="2017-08" db="EMBL/GenBank/DDBJ databases">
        <authorList>
            <person name="Polle J.E."/>
            <person name="Barry K."/>
            <person name="Cushman J."/>
            <person name="Schmutz J."/>
            <person name="Tran D."/>
            <person name="Hathwaick L.T."/>
            <person name="Yim W.C."/>
            <person name="Jenkins J."/>
            <person name="Mckie-Krisberg Z.M."/>
            <person name="Prochnik S."/>
            <person name="Lindquist E."/>
            <person name="Dockter R.B."/>
            <person name="Adam C."/>
            <person name="Molina H."/>
            <person name="Bunkerborg J."/>
            <person name="Jin E."/>
            <person name="Buchheim M."/>
            <person name="Magnuson J."/>
        </authorList>
    </citation>
    <scope>NUCLEOTIDE SEQUENCE</scope>
    <source>
        <strain evidence="9">CCAP 19/18</strain>
    </source>
</reference>
<keyword evidence="5" id="KW-0539">Nucleus</keyword>
<keyword evidence="10" id="KW-1185">Reference proteome</keyword>
<evidence type="ECO:0000256" key="3">
    <source>
        <dbReference type="ARBA" id="ARBA00022618"/>
    </source>
</evidence>
<keyword evidence="4" id="KW-0498">Mitosis</keyword>
<feature type="region of interest" description="Disordered" evidence="8">
    <location>
        <begin position="542"/>
        <end position="576"/>
    </location>
</feature>
<accession>A0ABQ7G277</accession>
<dbReference type="Gene3D" id="3.30.457.60">
    <property type="match status" value="1"/>
</dbReference>
<protein>
    <submittedName>
        <fullName evidence="9">Mitotic checkpoint protein-domain-containing protein</fullName>
    </submittedName>
</protein>
<dbReference type="EMBL" id="MU070257">
    <property type="protein sequence ID" value="KAF5828705.1"/>
    <property type="molecule type" value="Genomic_DNA"/>
</dbReference>
<proteinExistence type="inferred from homology"/>
<feature type="coiled-coil region" evidence="7">
    <location>
        <begin position="333"/>
        <end position="387"/>
    </location>
</feature>
<dbReference type="InterPro" id="IPR008672">
    <property type="entry name" value="Mad1"/>
</dbReference>
<feature type="region of interest" description="Disordered" evidence="8">
    <location>
        <begin position="1"/>
        <end position="64"/>
    </location>
</feature>
<feature type="compositionally biased region" description="Low complexity" evidence="8">
    <location>
        <begin position="310"/>
        <end position="322"/>
    </location>
</feature>
<comment type="caution">
    <text evidence="9">The sequence shown here is derived from an EMBL/GenBank/DDBJ whole genome shotgun (WGS) entry which is preliminary data.</text>
</comment>
<gene>
    <name evidence="9" type="ORF">DUNSADRAFT_17189</name>
</gene>
<comment type="subcellular location">
    <subcellularLocation>
        <location evidence="1">Nucleus</location>
    </subcellularLocation>
</comment>
<feature type="region of interest" description="Disordered" evidence="8">
    <location>
        <begin position="297"/>
        <end position="323"/>
    </location>
</feature>
<dbReference type="Pfam" id="PF05557">
    <property type="entry name" value="MAD"/>
    <property type="match status" value="1"/>
</dbReference>
<evidence type="ECO:0000256" key="4">
    <source>
        <dbReference type="ARBA" id="ARBA00022776"/>
    </source>
</evidence>
<comment type="similarity">
    <text evidence="2">Belongs to the MAD1 family.</text>
</comment>
<evidence type="ECO:0000256" key="8">
    <source>
        <dbReference type="SAM" id="MobiDB-lite"/>
    </source>
</evidence>
<evidence type="ECO:0000256" key="2">
    <source>
        <dbReference type="ARBA" id="ARBA00008029"/>
    </source>
</evidence>
<evidence type="ECO:0000313" key="10">
    <source>
        <dbReference type="Proteomes" id="UP000815325"/>
    </source>
</evidence>
<evidence type="ECO:0000256" key="6">
    <source>
        <dbReference type="ARBA" id="ARBA00023306"/>
    </source>
</evidence>
<feature type="region of interest" description="Disordered" evidence="8">
    <location>
        <begin position="215"/>
        <end position="245"/>
    </location>
</feature>
<dbReference type="Gene3D" id="1.20.5.170">
    <property type="match status" value="1"/>
</dbReference>
<evidence type="ECO:0000313" key="9">
    <source>
        <dbReference type="EMBL" id="KAF5828705.1"/>
    </source>
</evidence>